<dbReference type="Proteomes" id="UP001240150">
    <property type="component" value="Chromosome"/>
</dbReference>
<evidence type="ECO:0000256" key="4">
    <source>
        <dbReference type="ARBA" id="ARBA00023157"/>
    </source>
</evidence>
<dbReference type="Pfam" id="PF00578">
    <property type="entry name" value="AhpC-TSA"/>
    <property type="match status" value="1"/>
</dbReference>
<protein>
    <submittedName>
        <fullName evidence="8">TlpA disulfide reductase family protein</fullName>
    </submittedName>
</protein>
<evidence type="ECO:0000256" key="6">
    <source>
        <dbReference type="SAM" id="SignalP"/>
    </source>
</evidence>
<reference evidence="8 9" key="1">
    <citation type="submission" date="2023-06" db="EMBL/GenBank/DDBJ databases">
        <authorList>
            <person name="Yushchuk O."/>
            <person name="Binda E."/>
            <person name="Ruckert-Reed C."/>
            <person name="Fedorenko V."/>
            <person name="Kalinowski J."/>
            <person name="Marinelli F."/>
        </authorList>
    </citation>
    <scope>NUCLEOTIDE SEQUENCE [LARGE SCALE GENOMIC DNA]</scope>
    <source>
        <strain evidence="8 9">NRRL 3884</strain>
    </source>
</reference>
<organism evidence="8 9">
    <name type="scientific">Actinoplanes oblitus</name>
    <dbReference type="NCBI Taxonomy" id="3040509"/>
    <lineage>
        <taxon>Bacteria</taxon>
        <taxon>Bacillati</taxon>
        <taxon>Actinomycetota</taxon>
        <taxon>Actinomycetes</taxon>
        <taxon>Micromonosporales</taxon>
        <taxon>Micromonosporaceae</taxon>
        <taxon>Actinoplanes</taxon>
    </lineage>
</organism>
<evidence type="ECO:0000313" key="8">
    <source>
        <dbReference type="EMBL" id="WIN00996.1"/>
    </source>
</evidence>
<evidence type="ECO:0000259" key="7">
    <source>
        <dbReference type="PROSITE" id="PS51352"/>
    </source>
</evidence>
<feature type="signal peptide" evidence="6">
    <location>
        <begin position="1"/>
        <end position="20"/>
    </location>
</feature>
<evidence type="ECO:0000256" key="5">
    <source>
        <dbReference type="ARBA" id="ARBA00023284"/>
    </source>
</evidence>
<dbReference type="InterPro" id="IPR013766">
    <property type="entry name" value="Thioredoxin_domain"/>
</dbReference>
<dbReference type="CDD" id="cd02966">
    <property type="entry name" value="TlpA_like_family"/>
    <property type="match status" value="1"/>
</dbReference>
<sequence>MRAVLPAVAALLLLAGCTAAAPADDETPSPFATCAPPAGGDTELPDVTLACFTGGEQVRLGELRGPAVINIWSSFCGPCREELPVIQRLADRSAGRLTVLGVDTGDARDAAASFGADHGVSMPTLYDRDQKLIAALGAVNLPNTVFVDAAGKYYLHRLPVDAAELTRLVAEHTGVTVRL</sequence>
<dbReference type="SUPFAM" id="SSF52833">
    <property type="entry name" value="Thioredoxin-like"/>
    <property type="match status" value="1"/>
</dbReference>
<keyword evidence="9" id="KW-1185">Reference proteome</keyword>
<feature type="domain" description="Thioredoxin" evidence="7">
    <location>
        <begin position="38"/>
        <end position="174"/>
    </location>
</feature>
<keyword evidence="3" id="KW-0735">Signal-anchor</keyword>
<evidence type="ECO:0000256" key="1">
    <source>
        <dbReference type="ARBA" id="ARBA00004196"/>
    </source>
</evidence>
<keyword evidence="2" id="KW-0201">Cytochrome c-type biogenesis</keyword>
<evidence type="ECO:0000256" key="3">
    <source>
        <dbReference type="ARBA" id="ARBA00022968"/>
    </source>
</evidence>
<dbReference type="InterPro" id="IPR000866">
    <property type="entry name" value="AhpC/TSA"/>
</dbReference>
<dbReference type="PROSITE" id="PS51257">
    <property type="entry name" value="PROKAR_LIPOPROTEIN"/>
    <property type="match status" value="1"/>
</dbReference>
<dbReference type="PROSITE" id="PS51352">
    <property type="entry name" value="THIOREDOXIN_2"/>
    <property type="match status" value="1"/>
</dbReference>
<proteinExistence type="predicted"/>
<dbReference type="PANTHER" id="PTHR42852:SF6">
    <property type="entry name" value="THIOL:DISULFIDE INTERCHANGE PROTEIN DSBE"/>
    <property type="match status" value="1"/>
</dbReference>
<dbReference type="PROSITE" id="PS00194">
    <property type="entry name" value="THIOREDOXIN_1"/>
    <property type="match status" value="1"/>
</dbReference>
<gene>
    <name evidence="8" type="ORF">ACTOB_008438</name>
</gene>
<keyword evidence="4" id="KW-1015">Disulfide bond</keyword>
<feature type="chain" id="PRO_5046016165" evidence="6">
    <location>
        <begin position="21"/>
        <end position="179"/>
    </location>
</feature>
<name>A0ABY8WXE4_9ACTN</name>
<comment type="subcellular location">
    <subcellularLocation>
        <location evidence="1">Cell envelope</location>
    </subcellularLocation>
</comment>
<evidence type="ECO:0000256" key="2">
    <source>
        <dbReference type="ARBA" id="ARBA00022748"/>
    </source>
</evidence>
<dbReference type="EMBL" id="CP126980">
    <property type="protein sequence ID" value="WIN00996.1"/>
    <property type="molecule type" value="Genomic_DNA"/>
</dbReference>
<dbReference type="InterPro" id="IPR017937">
    <property type="entry name" value="Thioredoxin_CS"/>
</dbReference>
<evidence type="ECO:0000313" key="9">
    <source>
        <dbReference type="Proteomes" id="UP001240150"/>
    </source>
</evidence>
<keyword evidence="6" id="KW-0732">Signal</keyword>
<dbReference type="Gene3D" id="3.40.30.10">
    <property type="entry name" value="Glutaredoxin"/>
    <property type="match status" value="1"/>
</dbReference>
<keyword evidence="3" id="KW-0812">Transmembrane</keyword>
<dbReference type="InterPro" id="IPR050553">
    <property type="entry name" value="Thioredoxin_ResA/DsbE_sf"/>
</dbReference>
<dbReference type="InterPro" id="IPR036249">
    <property type="entry name" value="Thioredoxin-like_sf"/>
</dbReference>
<keyword evidence="5" id="KW-0676">Redox-active center</keyword>
<accession>A0ABY8WXE4</accession>
<dbReference type="PANTHER" id="PTHR42852">
    <property type="entry name" value="THIOL:DISULFIDE INTERCHANGE PROTEIN DSBE"/>
    <property type="match status" value="1"/>
</dbReference>